<reference evidence="1" key="1">
    <citation type="submission" date="2021-12" db="EMBL/GenBank/DDBJ databases">
        <title>Enterovibrio ZSDZ35 sp. nov. and Enterovibrio ZSDZ42 sp. nov., isolated from coastal seawater in Qingdao.</title>
        <authorList>
            <person name="Zhang P."/>
        </authorList>
    </citation>
    <scope>NUCLEOTIDE SEQUENCE</scope>
    <source>
        <strain evidence="1">ZSDZ35</strain>
    </source>
</reference>
<protein>
    <recommendedName>
        <fullName evidence="3">LafD</fullName>
    </recommendedName>
</protein>
<organism evidence="1 2">
    <name type="scientific">Enterovibrio qingdaonensis</name>
    <dbReference type="NCBI Taxonomy" id="2899818"/>
    <lineage>
        <taxon>Bacteria</taxon>
        <taxon>Pseudomonadati</taxon>
        <taxon>Pseudomonadota</taxon>
        <taxon>Gammaproteobacteria</taxon>
        <taxon>Vibrionales</taxon>
        <taxon>Vibrionaceae</taxon>
        <taxon>Enterovibrio</taxon>
    </lineage>
</organism>
<comment type="caution">
    <text evidence="1">The sequence shown here is derived from an EMBL/GenBank/DDBJ whole genome shotgun (WGS) entry which is preliminary data.</text>
</comment>
<name>A0ABT5QLN1_9GAMM</name>
<dbReference type="EMBL" id="JAJUBB010000007">
    <property type="protein sequence ID" value="MDD1781873.1"/>
    <property type="molecule type" value="Genomic_DNA"/>
</dbReference>
<evidence type="ECO:0000313" key="1">
    <source>
        <dbReference type="EMBL" id="MDD1781873.1"/>
    </source>
</evidence>
<gene>
    <name evidence="1" type="ORF">LRP49_11875</name>
</gene>
<dbReference type="RefSeq" id="WP_274142409.1">
    <property type="nucleotide sequence ID" value="NZ_JAJUBB010000007.1"/>
</dbReference>
<sequence>MVNTHNATSQHIQRLSKQIHHVALAQDWQALKQLDLKVRELLTQYPDCLSTPALSHDLAQLKRVHKNAVSQLAISVNKMETELAGMQAQQERAKAYQMAMTMEYPW</sequence>
<keyword evidence="2" id="KW-1185">Reference proteome</keyword>
<evidence type="ECO:0008006" key="3">
    <source>
        <dbReference type="Google" id="ProtNLM"/>
    </source>
</evidence>
<evidence type="ECO:0000313" key="2">
    <source>
        <dbReference type="Proteomes" id="UP001149821"/>
    </source>
</evidence>
<dbReference type="Proteomes" id="UP001149821">
    <property type="component" value="Unassembled WGS sequence"/>
</dbReference>
<proteinExistence type="predicted"/>
<accession>A0ABT5QLN1</accession>